<organism evidence="1 2">
    <name type="scientific">Dokdonella koreensis DS-123</name>
    <dbReference type="NCBI Taxonomy" id="1300342"/>
    <lineage>
        <taxon>Bacteria</taxon>
        <taxon>Pseudomonadati</taxon>
        <taxon>Pseudomonadota</taxon>
        <taxon>Gammaproteobacteria</taxon>
        <taxon>Lysobacterales</taxon>
        <taxon>Rhodanobacteraceae</taxon>
        <taxon>Dokdonella</taxon>
    </lineage>
</organism>
<dbReference type="OrthoDB" id="5724405at2"/>
<dbReference type="AlphaFoldDB" id="A0A160DT02"/>
<keyword evidence="2" id="KW-1185">Reference proteome</keyword>
<accession>A0A160DT02</accession>
<gene>
    <name evidence="1" type="ORF">I596_1439</name>
</gene>
<evidence type="ECO:0000313" key="2">
    <source>
        <dbReference type="Proteomes" id="UP000076830"/>
    </source>
</evidence>
<reference evidence="1 2" key="1">
    <citation type="submission" date="2016-04" db="EMBL/GenBank/DDBJ databases">
        <title>Complete genome sequence of Dokdonella koreensis DS-123T.</title>
        <authorList>
            <person name="Kim J.F."/>
            <person name="Lee H."/>
            <person name="Kwak M.-J."/>
        </authorList>
    </citation>
    <scope>NUCLEOTIDE SEQUENCE [LARGE SCALE GENOMIC DNA]</scope>
    <source>
        <strain evidence="1 2">DS-123</strain>
    </source>
</reference>
<evidence type="ECO:0000313" key="1">
    <source>
        <dbReference type="EMBL" id="ANB17467.1"/>
    </source>
</evidence>
<name>A0A160DT02_9GAMM</name>
<sequence>MSDFYRQLVRTIPERRTATSGDPALDPRSLRSWLADLPMASVALVARQLAERLHAMNRLRANPFERLDALEAMRPVIGQALEMIEQQVAAATLPLQPQKAELVARAEEFHQALALGYLQVVYDGCAPAGAVPLLKGGRVALAALRALQHGGERMQRAYALYRVPAAGAWQLLHSVHRFAASVRLDDRVAEDAQGVALRTPRLVYQHALLLALANPYRYSRRELPAVVALTRVLAAYCDLREGFTEGLRAIDPAGDREPGHLPDGAEPGHAGQIGVDVARVLAYIEGQIVALPPGAARVGLRAAGGPGVQVGIDLVRRLVVSLTDGGPRGHSRLGGGHALDAVIGLHDLHRTLAGGLDFDSFLQDALGITAAGHDRPAAWTQGGAEMLRVLSGAARVVDQSPGGYRLLWERSAESELARMKVGDAIGLSLPATAAGQADWLVGVVRWIRVDPDGRVEAGVELLARRALPVAVRSLDDGQSGRPPLRGILLESLHTQHGSGYTALLTPALFDRAPARLELTLPADPWRWWNTTGSREILGPGVIDRTGSHLHLALPPAEPDEAPAAAV</sequence>
<proteinExistence type="predicted"/>
<dbReference type="RefSeq" id="WP_067645699.1">
    <property type="nucleotide sequence ID" value="NZ_CP015249.1"/>
</dbReference>
<dbReference type="KEGG" id="dko:I596_1439"/>
<dbReference type="PATRIC" id="fig|1300342.3.peg.1404"/>
<dbReference type="STRING" id="1300342.I596_1439"/>
<dbReference type="Proteomes" id="UP000076830">
    <property type="component" value="Chromosome"/>
</dbReference>
<protein>
    <submittedName>
        <fullName evidence="1">Molecular chaperone</fullName>
    </submittedName>
</protein>
<dbReference type="EMBL" id="CP015249">
    <property type="protein sequence ID" value="ANB17467.1"/>
    <property type="molecule type" value="Genomic_DNA"/>
</dbReference>